<feature type="compositionally biased region" description="Low complexity" evidence="2">
    <location>
        <begin position="479"/>
        <end position="523"/>
    </location>
</feature>
<feature type="compositionally biased region" description="Polar residues" evidence="2">
    <location>
        <begin position="181"/>
        <end position="206"/>
    </location>
</feature>
<dbReference type="InterPro" id="IPR036852">
    <property type="entry name" value="Peptidase_S8/S53_dom_sf"/>
</dbReference>
<feature type="chain" id="PRO_5034576342" description="Peptidase S8/S53 domain-containing protein" evidence="3">
    <location>
        <begin position="20"/>
        <end position="1297"/>
    </location>
</feature>
<dbReference type="GO" id="GO:0004252">
    <property type="term" value="F:serine-type endopeptidase activity"/>
    <property type="evidence" value="ECO:0007669"/>
    <property type="project" value="InterPro"/>
</dbReference>
<feature type="compositionally biased region" description="Low complexity" evidence="2">
    <location>
        <begin position="1085"/>
        <end position="1098"/>
    </location>
</feature>
<reference evidence="4" key="1">
    <citation type="submission" date="2021-03" db="EMBL/GenBank/DDBJ databases">
        <authorList>
            <person name="Tagirdzhanova G."/>
        </authorList>
    </citation>
    <scope>NUCLEOTIDE SEQUENCE</scope>
</reference>
<dbReference type="PROSITE" id="PS00136">
    <property type="entry name" value="SUBTILASE_ASP"/>
    <property type="match status" value="1"/>
</dbReference>
<accession>A0A8H3F0V0</accession>
<keyword evidence="3" id="KW-0732">Signal</keyword>
<dbReference type="InterPro" id="IPR023827">
    <property type="entry name" value="Peptidase_S8_Asp-AS"/>
</dbReference>
<sequence length="1297" mass="137255">MILLGISLFFLVLALPLYAVPVTQTSSADTIVYDAVVGTNNLIELIPANTGILSRLSILTSVDIVSCAPGEICIEEFFTDSASHVASSIIAEFNVLPTSTATAPGNIVGAIETSAEGGRTTSTARTSGFSFSLIPDSTSQAGTNTSRSTSESLSGRLTLSTGTSSTQSSLPLSNSSVSATDSVNSTETRAVMTSTNGSRGNNSAQALKNSSCRSALSSGTSCIQSASPQKASTLSLSTKLPVDSTGTGTMTSGANDSEANSSVPASEKSSGRWATSIGTTTLRSATPGVMSGLSGSRTTSVAFTGTASLSATNQGRGGSDHTTSVTPSAIFPTGPVIYALQVTNSQSSVTDEVVEVEYFSGVASTSVLLAYADSITSTETTLPPGVSIQTVTTSTCTTAGAVVTTTSSGSTVASVVPEICTHGLVFLIFGLPGFHSSSDLSSLCHKLFSFISGLVWRVFCPSGTPPIFLIVSVDPDDLPPGGDPNNGNPNKPDNQRTAQTQGLSQTSSSQTSQSRTTQSTVSSAAAATPTRYIVMPLMNTAQSAIDSLFAPYAQRANVTQAKGSDGSLNFFALELNDTEVSIIDANSKFIVIQESVIDIGMPDTGQTDPDLLGTGYQMTSQELASNVDSRDLHNTNQRSKGGGLYRRVPLESWIQKLGSWTLAIISLVPGLPLPAYKYGDDGDDGGTDYPYYYVDAVEPGTNVRVYLLDTGLNMLHPEFNNRLKPGITQGRTEDDWDIDWLFPEVDDEETFTTRGSLGRTIRQHYEYNYIDPNSPNPDGGIHPAYSDFRLDQPEYGKLTPHGTRLSAFILGENLGQAQNCRYTVVKLPQYTNGPRAQTGVLFPLFSVRDALGKIGQDIEERKEQGEENFVISSSCGYIFADGAGYNPPNIEPAFIEMWENFLDWVDANEITICASAGNSRSEDPEIDLVPARLFQNPQIVAGSVTPDAMPHPESQGEIGDGILTAYAPAAGALVVSSDPDGNYDYEWFDPSWSAVTSYACGITVAYITQTIALGYSGNAVIPPLEDEPPHHYAYRMVSTQSKPRVPGGPPILYNNAPLELYQDCEGPSGRRKRDESCPLTQTDLPTSTESSSPSPTISCYHDADPQNTCPAIADGPGWCICGDSPSTYAVQTSTDLASAWTTLPPITSFDCPTPTTTLKPTTSSTTSTPAPNAGIAIWLQQYSSPDGADVDTWFAYSYTPGDARLGNPCDSNPRGHTLVPDGTPVSDVTSIYPTNMAISAYGRKLTYMSLAPLWPGELMVAGTGELLAQCIGLWDATGSLCEEDFLLTPRLTCEWVN</sequence>
<feature type="region of interest" description="Disordered" evidence="2">
    <location>
        <begin position="478"/>
        <end position="523"/>
    </location>
</feature>
<dbReference type="SUPFAM" id="SSF52743">
    <property type="entry name" value="Subtilisin-like"/>
    <property type="match status" value="1"/>
</dbReference>
<feature type="region of interest" description="Disordered" evidence="2">
    <location>
        <begin position="218"/>
        <end position="273"/>
    </location>
</feature>
<evidence type="ECO:0000256" key="2">
    <source>
        <dbReference type="SAM" id="MobiDB-lite"/>
    </source>
</evidence>
<keyword evidence="1" id="KW-0378">Hydrolase</keyword>
<dbReference type="GO" id="GO:0006508">
    <property type="term" value="P:proteolysis"/>
    <property type="evidence" value="ECO:0007669"/>
    <property type="project" value="InterPro"/>
</dbReference>
<evidence type="ECO:0000313" key="4">
    <source>
        <dbReference type="EMBL" id="CAF9916242.1"/>
    </source>
</evidence>
<dbReference type="EMBL" id="CAJPDT010000016">
    <property type="protein sequence ID" value="CAF9916242.1"/>
    <property type="molecule type" value="Genomic_DNA"/>
</dbReference>
<protein>
    <recommendedName>
        <fullName evidence="6">Peptidase S8/S53 domain-containing protein</fullName>
    </recommendedName>
</protein>
<organism evidence="4 5">
    <name type="scientific">Imshaugia aleurites</name>
    <dbReference type="NCBI Taxonomy" id="172621"/>
    <lineage>
        <taxon>Eukaryota</taxon>
        <taxon>Fungi</taxon>
        <taxon>Dikarya</taxon>
        <taxon>Ascomycota</taxon>
        <taxon>Pezizomycotina</taxon>
        <taxon>Lecanoromycetes</taxon>
        <taxon>OSLEUM clade</taxon>
        <taxon>Lecanoromycetidae</taxon>
        <taxon>Lecanorales</taxon>
        <taxon>Lecanorineae</taxon>
        <taxon>Parmeliaceae</taxon>
        <taxon>Imshaugia</taxon>
    </lineage>
</organism>
<feature type="region of interest" description="Disordered" evidence="2">
    <location>
        <begin position="112"/>
        <end position="206"/>
    </location>
</feature>
<feature type="signal peptide" evidence="3">
    <location>
        <begin position="1"/>
        <end position="19"/>
    </location>
</feature>
<feature type="region of interest" description="Disordered" evidence="2">
    <location>
        <begin position="1064"/>
        <end position="1099"/>
    </location>
</feature>
<name>A0A8H3F0V0_9LECA</name>
<evidence type="ECO:0000313" key="5">
    <source>
        <dbReference type="Proteomes" id="UP000664534"/>
    </source>
</evidence>
<gene>
    <name evidence="4" type="ORF">IMSHALPRED_003018</name>
</gene>
<proteinExistence type="predicted"/>
<evidence type="ECO:0000256" key="1">
    <source>
        <dbReference type="ARBA" id="ARBA00022801"/>
    </source>
</evidence>
<dbReference type="Gene3D" id="3.40.50.200">
    <property type="entry name" value="Peptidase S8/S53 domain"/>
    <property type="match status" value="1"/>
</dbReference>
<feature type="compositionally biased region" description="Low complexity" evidence="2">
    <location>
        <begin position="117"/>
        <end position="132"/>
    </location>
</feature>
<comment type="caution">
    <text evidence="4">The sequence shown here is derived from an EMBL/GenBank/DDBJ whole genome shotgun (WGS) entry which is preliminary data.</text>
</comment>
<dbReference type="OrthoDB" id="1896086at2759"/>
<keyword evidence="5" id="KW-1185">Reference proteome</keyword>
<feature type="compositionally biased region" description="Low complexity" evidence="2">
    <location>
        <begin position="143"/>
        <end position="180"/>
    </location>
</feature>
<evidence type="ECO:0000256" key="3">
    <source>
        <dbReference type="SAM" id="SignalP"/>
    </source>
</evidence>
<evidence type="ECO:0008006" key="6">
    <source>
        <dbReference type="Google" id="ProtNLM"/>
    </source>
</evidence>
<dbReference type="Proteomes" id="UP000664534">
    <property type="component" value="Unassembled WGS sequence"/>
</dbReference>